<protein>
    <submittedName>
        <fullName evidence="1">Uncharacterized protein</fullName>
    </submittedName>
</protein>
<dbReference type="Proteomes" id="UP000039217">
    <property type="component" value="Unassembled WGS sequence"/>
</dbReference>
<reference evidence="1 2" key="1">
    <citation type="submission" date="2015-03" db="EMBL/GenBank/DDBJ databases">
        <authorList>
            <consortium name="Pathogen Informatics"/>
        </authorList>
    </citation>
    <scope>NUCLEOTIDE SEQUENCE [LARGE SCALE GENOMIC DNA]</scope>
    <source>
        <strain evidence="1 2">D00501624</strain>
    </source>
</reference>
<evidence type="ECO:0000313" key="1">
    <source>
        <dbReference type="EMBL" id="CNX36998.1"/>
    </source>
</evidence>
<dbReference type="AlphaFoldDB" id="A0A655G139"/>
<proteinExistence type="predicted"/>
<sequence length="85" mass="9199">MNSTCPHRSIDPCLPAALSLAKNHRHTGIPVLRNSWVGNATMQETKSASTICARISPSPLEFDDIDPLAITTPARPPGANLYRMC</sequence>
<gene>
    <name evidence="1" type="ORF">ERS007661_04601</name>
</gene>
<name>A0A655G139_MYCTX</name>
<evidence type="ECO:0000313" key="2">
    <source>
        <dbReference type="Proteomes" id="UP000039217"/>
    </source>
</evidence>
<dbReference type="EMBL" id="CQQC01003000">
    <property type="protein sequence ID" value="CNX36998.1"/>
    <property type="molecule type" value="Genomic_DNA"/>
</dbReference>
<accession>A0A655G139</accession>
<organism evidence="1 2">
    <name type="scientific">Mycobacterium tuberculosis</name>
    <dbReference type="NCBI Taxonomy" id="1773"/>
    <lineage>
        <taxon>Bacteria</taxon>
        <taxon>Bacillati</taxon>
        <taxon>Actinomycetota</taxon>
        <taxon>Actinomycetes</taxon>
        <taxon>Mycobacteriales</taxon>
        <taxon>Mycobacteriaceae</taxon>
        <taxon>Mycobacterium</taxon>
        <taxon>Mycobacterium tuberculosis complex</taxon>
    </lineage>
</organism>